<accession>A0AA41R0U1</accession>
<dbReference type="InterPro" id="IPR011989">
    <property type="entry name" value="ARM-like"/>
</dbReference>
<name>A0AA41R0U1_9BACT</name>
<dbReference type="InterPro" id="IPR016024">
    <property type="entry name" value="ARM-type_fold"/>
</dbReference>
<dbReference type="Gene3D" id="1.25.10.10">
    <property type="entry name" value="Leucine-rich Repeat Variant"/>
    <property type="match status" value="1"/>
</dbReference>
<gene>
    <name evidence="1" type="ORF">MRX98_05860</name>
</gene>
<dbReference type="SUPFAM" id="SSF48371">
    <property type="entry name" value="ARM repeat"/>
    <property type="match status" value="1"/>
</dbReference>
<reference evidence="1" key="1">
    <citation type="submission" date="2022-04" db="EMBL/GenBank/DDBJ databases">
        <title>Desulfatitalea alkaliphila sp. nov., a novel anaerobic sulfate-reducing bacterium isolated from terrestrial mud volcano, Taman Peninsula, Russia.</title>
        <authorList>
            <person name="Khomyakova M.A."/>
            <person name="Merkel A.Y."/>
            <person name="Slobodkin A.I."/>
        </authorList>
    </citation>
    <scope>NUCLEOTIDE SEQUENCE</scope>
    <source>
        <strain evidence="1">M08but</strain>
    </source>
</reference>
<keyword evidence="2" id="KW-1185">Reference proteome</keyword>
<dbReference type="RefSeq" id="WP_246903860.1">
    <property type="nucleotide sequence ID" value="NZ_JALJRB010000004.1"/>
</dbReference>
<protein>
    <submittedName>
        <fullName evidence="1">Uncharacterized protein</fullName>
    </submittedName>
</protein>
<dbReference type="Proteomes" id="UP001165427">
    <property type="component" value="Unassembled WGS sequence"/>
</dbReference>
<evidence type="ECO:0000313" key="2">
    <source>
        <dbReference type="Proteomes" id="UP001165427"/>
    </source>
</evidence>
<evidence type="ECO:0000313" key="1">
    <source>
        <dbReference type="EMBL" id="MCJ8500092.1"/>
    </source>
</evidence>
<sequence length="132" mass="14419">MTYTVKRHIDIRECGYAQSPSKMRSGERRAEQSCSIAEANTKIAQANLVNTMMKSLTSSNPQERKLAVAVVLIALPEQGPVLVRTIAESDEDASVQSAAKISLEQRVDVLIRDLFSPDAGLRINAAHELIQG</sequence>
<organism evidence="1 2">
    <name type="scientific">Desulfatitalea alkaliphila</name>
    <dbReference type="NCBI Taxonomy" id="2929485"/>
    <lineage>
        <taxon>Bacteria</taxon>
        <taxon>Pseudomonadati</taxon>
        <taxon>Thermodesulfobacteriota</taxon>
        <taxon>Desulfobacteria</taxon>
        <taxon>Desulfobacterales</taxon>
        <taxon>Desulfosarcinaceae</taxon>
        <taxon>Desulfatitalea</taxon>
    </lineage>
</organism>
<comment type="caution">
    <text evidence="1">The sequence shown here is derived from an EMBL/GenBank/DDBJ whole genome shotgun (WGS) entry which is preliminary data.</text>
</comment>
<dbReference type="EMBL" id="JALJRB010000004">
    <property type="protein sequence ID" value="MCJ8500092.1"/>
    <property type="molecule type" value="Genomic_DNA"/>
</dbReference>
<proteinExistence type="predicted"/>
<dbReference type="AlphaFoldDB" id="A0AA41R0U1"/>